<evidence type="ECO:0000256" key="2">
    <source>
        <dbReference type="ARBA" id="ARBA00006434"/>
    </source>
</evidence>
<name>A0A1B2I8G9_9BACT</name>
<dbReference type="Pfam" id="PF00474">
    <property type="entry name" value="SSF"/>
    <property type="match status" value="1"/>
</dbReference>
<keyword evidence="5" id="KW-0812">Transmembrane</keyword>
<keyword evidence="11" id="KW-0739">Sodium transport</keyword>
<evidence type="ECO:0000256" key="11">
    <source>
        <dbReference type="ARBA" id="ARBA00023201"/>
    </source>
</evidence>
<dbReference type="Gene3D" id="1.20.1730.10">
    <property type="entry name" value="Sodium/glucose cotransporter"/>
    <property type="match status" value="1"/>
</dbReference>
<proteinExistence type="inferred from homology"/>
<dbReference type="InterPro" id="IPR001734">
    <property type="entry name" value="Na/solute_symporter"/>
</dbReference>
<dbReference type="EMBL" id="CP016757">
    <property type="protein sequence ID" value="ANZ46269.1"/>
    <property type="molecule type" value="Genomic_DNA"/>
</dbReference>
<evidence type="ECO:0000256" key="9">
    <source>
        <dbReference type="ARBA" id="ARBA00023065"/>
    </source>
</evidence>
<dbReference type="GeneID" id="83059124"/>
<dbReference type="PANTHER" id="PTHR48086:SF3">
    <property type="entry name" value="SODIUM_PROLINE SYMPORTER"/>
    <property type="match status" value="1"/>
</dbReference>
<dbReference type="OrthoDB" id="9814523at2"/>
<keyword evidence="10" id="KW-0472">Membrane</keyword>
<dbReference type="KEGG" id="cpor:BED41_14850"/>
<evidence type="ECO:0000256" key="12">
    <source>
        <dbReference type="ARBA" id="ARBA00033708"/>
    </source>
</evidence>
<keyword evidence="3" id="KW-0813">Transport</keyword>
<dbReference type="GO" id="GO:0005886">
    <property type="term" value="C:plasma membrane"/>
    <property type="evidence" value="ECO:0007669"/>
    <property type="project" value="UniProtKB-SubCell"/>
</dbReference>
<accession>A0A1B2I8G9</accession>
<keyword evidence="7" id="KW-1133">Transmembrane helix</keyword>
<dbReference type="GO" id="GO:0015293">
    <property type="term" value="F:symporter activity"/>
    <property type="evidence" value="ECO:0007669"/>
    <property type="project" value="UniProtKB-KW"/>
</dbReference>
<evidence type="ECO:0000256" key="1">
    <source>
        <dbReference type="ARBA" id="ARBA00004651"/>
    </source>
</evidence>
<gene>
    <name evidence="14" type="ORF">BED41_14850</name>
</gene>
<dbReference type="InterPro" id="IPR050277">
    <property type="entry name" value="Sodium:Solute_Symporter"/>
</dbReference>
<comment type="similarity">
    <text evidence="2 13">Belongs to the sodium:solute symporter (SSF) (TC 2.A.21) family.</text>
</comment>
<evidence type="ECO:0000256" key="4">
    <source>
        <dbReference type="ARBA" id="ARBA00022475"/>
    </source>
</evidence>
<keyword evidence="4" id="KW-1003">Cell membrane</keyword>
<evidence type="ECO:0000256" key="6">
    <source>
        <dbReference type="ARBA" id="ARBA00022847"/>
    </source>
</evidence>
<dbReference type="CDD" id="cd10322">
    <property type="entry name" value="SLC5sbd"/>
    <property type="match status" value="1"/>
</dbReference>
<dbReference type="STRING" id="1197717.BED41_14850"/>
<dbReference type="RefSeq" id="WP_066748100.1">
    <property type="nucleotide sequence ID" value="NZ_CALCLR010000100.1"/>
</dbReference>
<evidence type="ECO:0000256" key="3">
    <source>
        <dbReference type="ARBA" id="ARBA00022448"/>
    </source>
</evidence>
<evidence type="ECO:0000256" key="7">
    <source>
        <dbReference type="ARBA" id="ARBA00022989"/>
    </source>
</evidence>
<sequence>MDYLVVKNLDIAVIVIYFMAVIGNGIYWSRKAKQSNDFLLGGKSFGIFSTLCTQGATMKGSGALMGYSAGAYVNGTGVLISSQCYSLGAWGAILSGIARKLKKCSNIIDIRSSGDLFLRRFDSPLLKKLSGLGGAWLALSIMSGNMAAVGLLIHLLFNKYGLTFEASLIIGMTITIIYTTLGGLVSVVHNDVLQWLIMTPLIFIVVPAMLIIYGGATPTAIHNALNAEQYFSLRPNIWWLGYLLSGVLAACCDVNHLTRFITAKDEKTAVKGSMLGFTFCTLLAGLVIFFGLTAAMLIEPSVVASNKDGVILALVSRILPAGLVGLFIAATLAMTISTIDSNLNTSVLCVMVDIVEPSLSQNTTEKQKLLYCRVINFIIAALSIFFVLKVKGIVAIMGMGFNVYSSAFFVPLMSCMFWKKATKNGCLAGIISGGIMAVAAINMKLPLPVVWGVAVSLVLTVSVSLFICRDSAERDLLPGFSESGQKIDRQVFTACILGASGSLVFSIGVGMWINWICIIIGAAAMYSCIRILNRAFSEYQPTA</sequence>
<comment type="subcellular location">
    <subcellularLocation>
        <location evidence="1">Cell membrane</location>
        <topology evidence="1">Multi-pass membrane protein</topology>
    </subcellularLocation>
</comment>
<dbReference type="PANTHER" id="PTHR48086">
    <property type="entry name" value="SODIUM/PROLINE SYMPORTER-RELATED"/>
    <property type="match status" value="1"/>
</dbReference>
<evidence type="ECO:0000256" key="10">
    <source>
        <dbReference type="ARBA" id="ARBA00023136"/>
    </source>
</evidence>
<dbReference type="InterPro" id="IPR038377">
    <property type="entry name" value="Na/Glc_symporter_sf"/>
</dbReference>
<reference evidence="14" key="1">
    <citation type="submission" date="2016-08" db="EMBL/GenBank/DDBJ databases">
        <title>Complete genome of Cloacibacillus porcorum.</title>
        <authorList>
            <person name="Looft T."/>
            <person name="Bayles D.O."/>
            <person name="Alt D.P."/>
        </authorList>
    </citation>
    <scope>NUCLEOTIDE SEQUENCE [LARGE SCALE GENOMIC DNA]</scope>
    <source>
        <strain evidence="14">CL-84</strain>
    </source>
</reference>
<evidence type="ECO:0000256" key="13">
    <source>
        <dbReference type="RuleBase" id="RU362091"/>
    </source>
</evidence>
<dbReference type="PROSITE" id="PS50283">
    <property type="entry name" value="NA_SOLUT_SYMP_3"/>
    <property type="match status" value="1"/>
</dbReference>
<keyword evidence="8" id="KW-0915">Sodium</keyword>
<organism evidence="14 15">
    <name type="scientific">Cloacibacillus porcorum</name>
    <dbReference type="NCBI Taxonomy" id="1197717"/>
    <lineage>
        <taxon>Bacteria</taxon>
        <taxon>Thermotogati</taxon>
        <taxon>Synergistota</taxon>
        <taxon>Synergistia</taxon>
        <taxon>Synergistales</taxon>
        <taxon>Synergistaceae</taxon>
        <taxon>Cloacibacillus</taxon>
    </lineage>
</organism>
<evidence type="ECO:0000313" key="15">
    <source>
        <dbReference type="Proteomes" id="UP000093044"/>
    </source>
</evidence>
<evidence type="ECO:0000256" key="5">
    <source>
        <dbReference type="ARBA" id="ARBA00022692"/>
    </source>
</evidence>
<keyword evidence="6" id="KW-0769">Symport</keyword>
<keyword evidence="15" id="KW-1185">Reference proteome</keyword>
<dbReference type="GO" id="GO:0006814">
    <property type="term" value="P:sodium ion transport"/>
    <property type="evidence" value="ECO:0007669"/>
    <property type="project" value="UniProtKB-KW"/>
</dbReference>
<dbReference type="Proteomes" id="UP000093044">
    <property type="component" value="Chromosome"/>
</dbReference>
<keyword evidence="9" id="KW-0406">Ion transport</keyword>
<dbReference type="AlphaFoldDB" id="A0A1B2I8G9"/>
<evidence type="ECO:0000256" key="8">
    <source>
        <dbReference type="ARBA" id="ARBA00023053"/>
    </source>
</evidence>
<protein>
    <submittedName>
        <fullName evidence="14">Uncharacterized protein</fullName>
    </submittedName>
</protein>
<comment type="catalytic activity">
    <reaction evidence="12">
        <text>L-proline(in) + Na(+)(in) = L-proline(out) + Na(+)(out)</text>
        <dbReference type="Rhea" id="RHEA:28967"/>
        <dbReference type="ChEBI" id="CHEBI:29101"/>
        <dbReference type="ChEBI" id="CHEBI:60039"/>
    </reaction>
</comment>
<evidence type="ECO:0000313" key="14">
    <source>
        <dbReference type="EMBL" id="ANZ46269.1"/>
    </source>
</evidence>